<protein>
    <submittedName>
        <fullName evidence="1">Methionine synthase vitamin-B12 independent</fullName>
    </submittedName>
</protein>
<dbReference type="PANTHER" id="PTHR43844">
    <property type="entry name" value="METHIONINE SYNTHASE"/>
    <property type="match status" value="1"/>
</dbReference>
<dbReference type="SUPFAM" id="SSF51726">
    <property type="entry name" value="UROD/MetE-like"/>
    <property type="match status" value="1"/>
</dbReference>
<keyword evidence="2" id="KW-1185">Reference proteome</keyword>
<comment type="caution">
    <text evidence="1">The sequence shown here is derived from an EMBL/GenBank/DDBJ whole genome shotgun (WGS) entry which is preliminary data.</text>
</comment>
<dbReference type="PANTHER" id="PTHR43844:SF1">
    <property type="entry name" value="METHIONINE SYNTHASE"/>
    <property type="match status" value="1"/>
</dbReference>
<evidence type="ECO:0000313" key="2">
    <source>
        <dbReference type="Proteomes" id="UP000051841"/>
    </source>
</evidence>
<organism evidence="1 2">
    <name type="scientific">Kandleria vitulina DSM 20405</name>
    <dbReference type="NCBI Taxonomy" id="1410657"/>
    <lineage>
        <taxon>Bacteria</taxon>
        <taxon>Bacillati</taxon>
        <taxon>Bacillota</taxon>
        <taxon>Erysipelotrichia</taxon>
        <taxon>Erysipelotrichales</taxon>
        <taxon>Coprobacillaceae</taxon>
        <taxon>Kandleria</taxon>
    </lineage>
</organism>
<dbReference type="RefSeq" id="WP_031588437.1">
    <property type="nucleotide sequence ID" value="NZ_JNKN01000001.1"/>
</dbReference>
<sequence length="322" mass="38154">MKHYDIIGNFLLPESVKKANLSYKKGIISYNKLKEAQDNAIRNLIIKQKEYEFPFIYDGHYRRENVTLDFIIPFLHVNYNEEGLFLKGPLTFKSHPLLEEFRFIHSFEDENSHARISIPSPSTFIHIFNNKENILKYYDSLDDFNNDVISIYRSFIKEIYHVGCRYLLLEEEALDYLEETVHINNEVIDNQPQDLIFSTHIQKNQLDYDSYNKIAAYLFTHEHVHSYYIECDHKSSYPLAFLSHLPNDKDVILRLLVANTPFMENEEEIIDRVIEASLYVPLSHLSISTRGEFDTSSLTLSEFQQWEKIQKLKDISEKIWHT</sequence>
<dbReference type="Proteomes" id="UP000051841">
    <property type="component" value="Unassembled WGS sequence"/>
</dbReference>
<dbReference type="InterPro" id="IPR038071">
    <property type="entry name" value="UROD/MetE-like_sf"/>
</dbReference>
<dbReference type="AlphaFoldDB" id="A0A0R2HKU4"/>
<dbReference type="PATRIC" id="fig|1410657.5.peg.1524"/>
<dbReference type="Gene3D" id="3.20.20.210">
    <property type="match status" value="1"/>
</dbReference>
<proteinExistence type="predicted"/>
<dbReference type="EMBL" id="JQBL01000004">
    <property type="protein sequence ID" value="KRN50981.1"/>
    <property type="molecule type" value="Genomic_DNA"/>
</dbReference>
<evidence type="ECO:0000313" key="1">
    <source>
        <dbReference type="EMBL" id="KRN50981.1"/>
    </source>
</evidence>
<reference evidence="1 2" key="1">
    <citation type="journal article" date="2015" name="Genome Announc.">
        <title>Expanding the biotechnology potential of lactobacilli through comparative genomics of 213 strains and associated genera.</title>
        <authorList>
            <person name="Sun Z."/>
            <person name="Harris H.M."/>
            <person name="McCann A."/>
            <person name="Guo C."/>
            <person name="Argimon S."/>
            <person name="Zhang W."/>
            <person name="Yang X."/>
            <person name="Jeffery I.B."/>
            <person name="Cooney J.C."/>
            <person name="Kagawa T.F."/>
            <person name="Liu W."/>
            <person name="Song Y."/>
            <person name="Salvetti E."/>
            <person name="Wrobel A."/>
            <person name="Rasinkangas P."/>
            <person name="Parkhill J."/>
            <person name="Rea M.C."/>
            <person name="O'Sullivan O."/>
            <person name="Ritari J."/>
            <person name="Douillard F.P."/>
            <person name="Paul Ross R."/>
            <person name="Yang R."/>
            <person name="Briner A.E."/>
            <person name="Felis G.E."/>
            <person name="de Vos W.M."/>
            <person name="Barrangou R."/>
            <person name="Klaenhammer T.R."/>
            <person name="Caufield P.W."/>
            <person name="Cui Y."/>
            <person name="Zhang H."/>
            <person name="O'Toole P.W."/>
        </authorList>
    </citation>
    <scope>NUCLEOTIDE SEQUENCE [LARGE SCALE GENOMIC DNA]</scope>
    <source>
        <strain evidence="1 2">DSM 20405</strain>
    </source>
</reference>
<accession>A0A0R2HKU4</accession>
<name>A0A0R2HKU4_9FIRM</name>
<gene>
    <name evidence="1" type="ORF">IV49_GL001475</name>
</gene>